<proteinExistence type="predicted"/>
<evidence type="ECO:0000313" key="4">
    <source>
        <dbReference type="Proteomes" id="UP001190700"/>
    </source>
</evidence>
<dbReference type="Pfam" id="PF10313">
    <property type="entry name" value="DUF2415"/>
    <property type="match status" value="1"/>
</dbReference>
<dbReference type="PROSITE" id="PS50082">
    <property type="entry name" value="WD_REPEATS_2"/>
    <property type="match status" value="1"/>
</dbReference>
<dbReference type="Gene3D" id="2.130.10.10">
    <property type="entry name" value="YVTN repeat-like/Quinoprotein amine dehydrogenase"/>
    <property type="match status" value="1"/>
</dbReference>
<dbReference type="PANTHER" id="PTHR43991">
    <property type="entry name" value="WD REPEAT PROTEIN (AFU_ORTHOLOGUE AFUA_8G05640)-RELATED"/>
    <property type="match status" value="1"/>
</dbReference>
<feature type="domain" description="DUF2415" evidence="2">
    <location>
        <begin position="255"/>
        <end position="293"/>
    </location>
</feature>
<evidence type="ECO:0000259" key="2">
    <source>
        <dbReference type="Pfam" id="PF10313"/>
    </source>
</evidence>
<name>A0AAE0F2K8_9CHLO</name>
<dbReference type="SUPFAM" id="SSF50978">
    <property type="entry name" value="WD40 repeat-like"/>
    <property type="match status" value="1"/>
</dbReference>
<evidence type="ECO:0000256" key="1">
    <source>
        <dbReference type="PROSITE-ProRule" id="PRU00221"/>
    </source>
</evidence>
<dbReference type="InterPro" id="IPR015943">
    <property type="entry name" value="WD40/YVTN_repeat-like_dom_sf"/>
</dbReference>
<dbReference type="AlphaFoldDB" id="A0AAE0F2K8"/>
<dbReference type="InterPro" id="IPR036322">
    <property type="entry name" value="WD40_repeat_dom_sf"/>
</dbReference>
<organism evidence="3 4">
    <name type="scientific">Cymbomonas tetramitiformis</name>
    <dbReference type="NCBI Taxonomy" id="36881"/>
    <lineage>
        <taxon>Eukaryota</taxon>
        <taxon>Viridiplantae</taxon>
        <taxon>Chlorophyta</taxon>
        <taxon>Pyramimonadophyceae</taxon>
        <taxon>Pyramimonadales</taxon>
        <taxon>Pyramimonadaceae</taxon>
        <taxon>Cymbomonas</taxon>
    </lineage>
</organism>
<keyword evidence="1" id="KW-0853">WD repeat</keyword>
<dbReference type="PANTHER" id="PTHR43991:SF9">
    <property type="entry name" value="DUF2415 DOMAIN-CONTAINING PROTEIN"/>
    <property type="match status" value="1"/>
</dbReference>
<keyword evidence="4" id="KW-1185">Reference proteome</keyword>
<dbReference type="InterPro" id="IPR019417">
    <property type="entry name" value="DUF2415"/>
</dbReference>
<dbReference type="Proteomes" id="UP001190700">
    <property type="component" value="Unassembled WGS sequence"/>
</dbReference>
<protein>
    <recommendedName>
        <fullName evidence="2">DUF2415 domain-containing protein</fullName>
    </recommendedName>
</protein>
<dbReference type="SMART" id="SM00320">
    <property type="entry name" value="WD40"/>
    <property type="match status" value="3"/>
</dbReference>
<reference evidence="3 4" key="1">
    <citation type="journal article" date="2015" name="Genome Biol. Evol.">
        <title>Comparative Genomics of a Bacterivorous Green Alga Reveals Evolutionary Causalities and Consequences of Phago-Mixotrophic Mode of Nutrition.</title>
        <authorList>
            <person name="Burns J.A."/>
            <person name="Paasch A."/>
            <person name="Narechania A."/>
            <person name="Kim E."/>
        </authorList>
    </citation>
    <scope>NUCLEOTIDE SEQUENCE [LARGE SCALE GENOMIC DNA]</scope>
    <source>
        <strain evidence="3 4">PLY_AMNH</strain>
    </source>
</reference>
<dbReference type="EMBL" id="LGRX02027294">
    <property type="protein sequence ID" value="KAK3249473.1"/>
    <property type="molecule type" value="Genomic_DNA"/>
</dbReference>
<comment type="caution">
    <text evidence="3">The sequence shown here is derived from an EMBL/GenBank/DDBJ whole genome shotgun (WGS) entry which is preliminary data.</text>
</comment>
<gene>
    <name evidence="3" type="ORF">CYMTET_41097</name>
</gene>
<accession>A0AAE0F2K8</accession>
<evidence type="ECO:0000313" key="3">
    <source>
        <dbReference type="EMBL" id="KAK3249473.1"/>
    </source>
</evidence>
<dbReference type="InterPro" id="IPR001680">
    <property type="entry name" value="WD40_rpt"/>
</dbReference>
<feature type="repeat" description="WD" evidence="1">
    <location>
        <begin position="217"/>
        <end position="247"/>
    </location>
</feature>
<sequence length="344" mass="37339">MDTIFPVRSANFTDNAEASCSQEEFVFKKAVHEQPNTIQHWQLRDLIACENVPNEVYYVYYNKTIKYDTDKGEATLMQELGYTPTSMTAGRGLLASGGQQGQLDICTLSDRNSIYSASVGESVNNALHIGSCRSGETCLLVSNNDSTIKVFNVNGMLKRETIHFPVAINYAAVSADGQYMACVGDSENVYLYSDSSSGGYHHVATYAAANESGMCCAWNASGTAFASASQDGTICVWEVRMGKLLAKLKTESGRASRVVKFSTGGIDLLLYSEHDSQCHVVDARTFDTEQVIDLLRSDLSTRDISGASFAADGSRVYVGIAEHGIVEFEVNTLGRRSFSSGSLI</sequence>
<dbReference type="Pfam" id="PF00400">
    <property type="entry name" value="WD40"/>
    <property type="match status" value="1"/>
</dbReference>